<comment type="caution">
    <text evidence="4">The sequence shown here is derived from an EMBL/GenBank/DDBJ whole genome shotgun (WGS) entry which is preliminary data.</text>
</comment>
<accession>A0A9R1WCM0</accession>
<dbReference type="InterPro" id="IPR036612">
    <property type="entry name" value="KH_dom_type_1_sf"/>
</dbReference>
<dbReference type="Pfam" id="PF10469">
    <property type="entry name" value="AKAP7_NLS"/>
    <property type="match status" value="2"/>
</dbReference>
<proteinExistence type="predicted"/>
<dbReference type="PANTHER" id="PTHR13360:SF1">
    <property type="entry name" value="ACTIVATING SIGNAL COINTEGRATOR 1 COMPLEX SUBUNIT 1"/>
    <property type="match status" value="1"/>
</dbReference>
<dbReference type="GO" id="GO:0005634">
    <property type="term" value="C:nucleus"/>
    <property type="evidence" value="ECO:0000318"/>
    <property type="project" value="GO_Central"/>
</dbReference>
<dbReference type="InterPro" id="IPR009210">
    <property type="entry name" value="ASCC1"/>
</dbReference>
<dbReference type="InterPro" id="IPR019510">
    <property type="entry name" value="AKAP7-like_phosphoesterase"/>
</dbReference>
<dbReference type="InterPro" id="IPR004088">
    <property type="entry name" value="KH_dom_type_1"/>
</dbReference>
<evidence type="ECO:0000256" key="1">
    <source>
        <dbReference type="PROSITE-ProRule" id="PRU00117"/>
    </source>
</evidence>
<dbReference type="InterPro" id="IPR004087">
    <property type="entry name" value="KH_dom"/>
</dbReference>
<dbReference type="Gene3D" id="3.30.1370.10">
    <property type="entry name" value="K Homology domain, type 1"/>
    <property type="match status" value="1"/>
</dbReference>
<dbReference type="Proteomes" id="UP000235145">
    <property type="component" value="Unassembled WGS sequence"/>
</dbReference>
<feature type="domain" description="K Homology" evidence="3">
    <location>
        <begin position="148"/>
        <end position="216"/>
    </location>
</feature>
<dbReference type="InterPro" id="IPR009097">
    <property type="entry name" value="Cyclic_Pdiesterase"/>
</dbReference>
<keyword evidence="1" id="KW-0694">RNA-binding</keyword>
<evidence type="ECO:0000313" key="5">
    <source>
        <dbReference type="Proteomes" id="UP000235145"/>
    </source>
</evidence>
<dbReference type="SUPFAM" id="SSF54791">
    <property type="entry name" value="Eukaryotic type KH-domain (KH-domain type I)"/>
    <property type="match status" value="1"/>
</dbReference>
<dbReference type="AlphaFoldDB" id="A0A9R1WCM0"/>
<evidence type="ECO:0000259" key="3">
    <source>
        <dbReference type="SMART" id="SM00322"/>
    </source>
</evidence>
<dbReference type="GO" id="GO:0006307">
    <property type="term" value="P:DNA alkylation repair"/>
    <property type="evidence" value="ECO:0007669"/>
    <property type="project" value="InterPro"/>
</dbReference>
<keyword evidence="5" id="KW-1185">Reference proteome</keyword>
<dbReference type="GO" id="GO:0003723">
    <property type="term" value="F:RNA binding"/>
    <property type="evidence" value="ECO:0007669"/>
    <property type="project" value="UniProtKB-UniRule"/>
</dbReference>
<dbReference type="Pfam" id="PF00013">
    <property type="entry name" value="KH_1"/>
    <property type="match status" value="1"/>
</dbReference>
<sequence>MLALFRVERALNFTIPYHISKSAPYFQTLELAEFNIEFAAKKNKFLLVSWSLKVKSLFEAGNKCYSCGGMNNKYNMIGGSSNKTSAEKKKHKSIASVWRPVSMQSCSADDRHGGAEVGSKLAEPQIGPAILSDKEEDNAFKGSVSSTDNHSISLEVGSSLFRFIKGKGGYVQSNIEEEMGVKIIFPSSRKEESIIIEGTSPDSVTRASERIQLIIDETVKSSALDYSHFISLPLAINPQLVDKLVNFQNSILGLHDNTSNEDTSEEENVDKKLGESILTLKAQEDSGNVKVDVTKIPLVSYPPKSSATSTSGSKPKTSTLSELGIDKSIFIKPKTFHLTVLMLKLWNKERVDAAVKIFEGIAGEIMDALDGRPVSIKLKGLDCMRGSLAKARVLYAPVEVIGGEDRLLRACKVITEAFTEGGLVLEKDAKQALKLHATVMNARHRKRTKTTKKYDSFDARGVMEKYGSEEWGEYLISEVHLSQRFVFDEDGYYHRCASILLPQNVQTARTGNAFARLKDVTIKKRRYNALYTVSLSYYLRCYSCGRMNNHKMIGGSSNKTSSAERQKQKSIASVRRPVSMKSSFANDRHGGAEVGSNLAVKSSALDYSHFISLPLAIHPQLVDKLVKFQSSILGLHDNTSIKASTSASKPKTSTLSELGIDQSIFIKPKTFHLTVLMLKLWNKERVDAAVKIFEGIAGEIMDALDGRPVSIKLKGLDCLKGSLAKARVLYAPVEVVGGEDRLLRACIITEAFTKGGLVLEKDAKQTLKLHATVMNVRHRKRTKMTNQYDSFDARGVMEKYGSEDWGRYLIREVHLSQRFVFDEDES</sequence>
<name>A0A9R1WCM0_LACSA</name>
<dbReference type="Gene3D" id="3.90.1140.10">
    <property type="entry name" value="Cyclic phosphodiesterase"/>
    <property type="match status" value="2"/>
</dbReference>
<dbReference type="SMART" id="SM00322">
    <property type="entry name" value="KH"/>
    <property type="match status" value="1"/>
</dbReference>
<dbReference type="SUPFAM" id="SSF55144">
    <property type="entry name" value="LigT-like"/>
    <property type="match status" value="1"/>
</dbReference>
<dbReference type="GO" id="GO:0006355">
    <property type="term" value="P:regulation of DNA-templated transcription"/>
    <property type="evidence" value="ECO:0000318"/>
    <property type="project" value="GO_Central"/>
</dbReference>
<reference evidence="4 5" key="1">
    <citation type="journal article" date="2017" name="Nat. Commun.">
        <title>Genome assembly with in vitro proximity ligation data and whole-genome triplication in lettuce.</title>
        <authorList>
            <person name="Reyes-Chin-Wo S."/>
            <person name="Wang Z."/>
            <person name="Yang X."/>
            <person name="Kozik A."/>
            <person name="Arikit S."/>
            <person name="Song C."/>
            <person name="Xia L."/>
            <person name="Froenicke L."/>
            <person name="Lavelle D.O."/>
            <person name="Truco M.J."/>
            <person name="Xia R."/>
            <person name="Zhu S."/>
            <person name="Xu C."/>
            <person name="Xu H."/>
            <person name="Xu X."/>
            <person name="Cox K."/>
            <person name="Korf I."/>
            <person name="Meyers B.C."/>
            <person name="Michelmore R.W."/>
        </authorList>
    </citation>
    <scope>NUCLEOTIDE SEQUENCE [LARGE SCALE GENOMIC DNA]</scope>
    <source>
        <strain evidence="5">cv. Salinas</strain>
        <tissue evidence="4">Seedlings</tissue>
    </source>
</reference>
<organism evidence="4 5">
    <name type="scientific">Lactuca sativa</name>
    <name type="common">Garden lettuce</name>
    <dbReference type="NCBI Taxonomy" id="4236"/>
    <lineage>
        <taxon>Eukaryota</taxon>
        <taxon>Viridiplantae</taxon>
        <taxon>Streptophyta</taxon>
        <taxon>Embryophyta</taxon>
        <taxon>Tracheophyta</taxon>
        <taxon>Spermatophyta</taxon>
        <taxon>Magnoliopsida</taxon>
        <taxon>eudicotyledons</taxon>
        <taxon>Gunneridae</taxon>
        <taxon>Pentapetalae</taxon>
        <taxon>asterids</taxon>
        <taxon>campanulids</taxon>
        <taxon>Asterales</taxon>
        <taxon>Asteraceae</taxon>
        <taxon>Cichorioideae</taxon>
        <taxon>Cichorieae</taxon>
        <taxon>Lactucinae</taxon>
        <taxon>Lactuca</taxon>
    </lineage>
</organism>
<dbReference type="EMBL" id="NBSK02000001">
    <property type="protein sequence ID" value="KAJ0224287.1"/>
    <property type="molecule type" value="Genomic_DNA"/>
</dbReference>
<feature type="region of interest" description="Disordered" evidence="2">
    <location>
        <begin position="553"/>
        <end position="576"/>
    </location>
</feature>
<protein>
    <recommendedName>
        <fullName evidence="3">K Homology domain-containing protein</fullName>
    </recommendedName>
</protein>
<evidence type="ECO:0000313" key="4">
    <source>
        <dbReference type="EMBL" id="KAJ0224287.1"/>
    </source>
</evidence>
<evidence type="ECO:0000256" key="2">
    <source>
        <dbReference type="SAM" id="MobiDB-lite"/>
    </source>
</evidence>
<dbReference type="PROSITE" id="PS50084">
    <property type="entry name" value="KH_TYPE_1"/>
    <property type="match status" value="1"/>
</dbReference>
<dbReference type="PANTHER" id="PTHR13360">
    <property type="entry name" value="ACTIVATING SIGNAL COINTEGRATOR 1 COMPLEX SUBUNIT 1"/>
    <property type="match status" value="1"/>
</dbReference>
<gene>
    <name evidence="4" type="ORF">LSAT_V11C100014790</name>
</gene>